<feature type="compositionally biased region" description="Low complexity" evidence="1">
    <location>
        <begin position="248"/>
        <end position="261"/>
    </location>
</feature>
<reference evidence="2" key="1">
    <citation type="submission" date="2023-06" db="EMBL/GenBank/DDBJ databases">
        <title>Genome-scale phylogeny and comparative genomics of the fungal order Sordariales.</title>
        <authorList>
            <consortium name="Lawrence Berkeley National Laboratory"/>
            <person name="Hensen N."/>
            <person name="Bonometti L."/>
            <person name="Westerberg I."/>
            <person name="Brannstrom I.O."/>
            <person name="Guillou S."/>
            <person name="Cros-Aarteil S."/>
            <person name="Calhoun S."/>
            <person name="Haridas S."/>
            <person name="Kuo A."/>
            <person name="Mondo S."/>
            <person name="Pangilinan J."/>
            <person name="Riley R."/>
            <person name="Labutti K."/>
            <person name="Andreopoulos B."/>
            <person name="Lipzen A."/>
            <person name="Chen C."/>
            <person name="Yanf M."/>
            <person name="Daum C."/>
            <person name="Ng V."/>
            <person name="Clum A."/>
            <person name="Steindorff A."/>
            <person name="Ohm R."/>
            <person name="Martin F."/>
            <person name="Silar P."/>
            <person name="Natvig D."/>
            <person name="Lalanne C."/>
            <person name="Gautier V."/>
            <person name="Ament-Velasquez S.L."/>
            <person name="Kruys A."/>
            <person name="Hutchinson M.I."/>
            <person name="Powell A.J."/>
            <person name="Barry K."/>
            <person name="Miller A.N."/>
            <person name="Grigoriev I.V."/>
            <person name="Debuchy R."/>
            <person name="Gladieux P."/>
            <person name="Thoren M.H."/>
            <person name="Johannesson H."/>
        </authorList>
    </citation>
    <scope>NUCLEOTIDE SEQUENCE</scope>
    <source>
        <strain evidence="2">SMH2532-1</strain>
    </source>
</reference>
<accession>A0AA39YHI3</accession>
<feature type="region of interest" description="Disordered" evidence="1">
    <location>
        <begin position="245"/>
        <end position="266"/>
    </location>
</feature>
<sequence>MAGSDSALNGCLWSQALTALRRRDGSIKTAMWAELEATAQLLLSPILPLQSCTSSPSYLPALDPLAHFVTEQISPMDPASPLPAELAAEEATAFSLVDNSSGPFSASQRREIFVSRQASGDGGDVLAITEKSSSGGNTDTERKYVMDADFAIPLHATSGQNRPAWTVRVGYVQGSVWTDYPFRSSEGAFRFQQLMTGYKVVGVYTDITCLATYKGGLTLRRPQYAGLGSAQIWWDVDKTSQAQAGHLSMVSSRSSNSSQSSGRPTSIASIQSTSTLVQKYDGQPVLVVQKPRPPLLVAFLKDKGSGEAYAALKADSKSLWPSITPEIHTH</sequence>
<dbReference type="Proteomes" id="UP001174936">
    <property type="component" value="Unassembled WGS sequence"/>
</dbReference>
<dbReference type="AlphaFoldDB" id="A0AA39YHI3"/>
<name>A0AA39YHI3_9PEZI</name>
<evidence type="ECO:0000313" key="3">
    <source>
        <dbReference type="Proteomes" id="UP001174936"/>
    </source>
</evidence>
<keyword evidence="3" id="KW-1185">Reference proteome</keyword>
<evidence type="ECO:0000256" key="1">
    <source>
        <dbReference type="SAM" id="MobiDB-lite"/>
    </source>
</evidence>
<dbReference type="EMBL" id="JAULSV010000002">
    <property type="protein sequence ID" value="KAK0652711.1"/>
    <property type="molecule type" value="Genomic_DNA"/>
</dbReference>
<gene>
    <name evidence="2" type="ORF">B0T16DRAFT_104721</name>
</gene>
<evidence type="ECO:0000313" key="2">
    <source>
        <dbReference type="EMBL" id="KAK0652711.1"/>
    </source>
</evidence>
<protein>
    <submittedName>
        <fullName evidence="2">Uncharacterized protein</fullName>
    </submittedName>
</protein>
<comment type="caution">
    <text evidence="2">The sequence shown here is derived from an EMBL/GenBank/DDBJ whole genome shotgun (WGS) entry which is preliminary data.</text>
</comment>
<organism evidence="2 3">
    <name type="scientific">Cercophora newfieldiana</name>
    <dbReference type="NCBI Taxonomy" id="92897"/>
    <lineage>
        <taxon>Eukaryota</taxon>
        <taxon>Fungi</taxon>
        <taxon>Dikarya</taxon>
        <taxon>Ascomycota</taxon>
        <taxon>Pezizomycotina</taxon>
        <taxon>Sordariomycetes</taxon>
        <taxon>Sordariomycetidae</taxon>
        <taxon>Sordariales</taxon>
        <taxon>Lasiosphaeriaceae</taxon>
        <taxon>Cercophora</taxon>
    </lineage>
</organism>
<proteinExistence type="predicted"/>